<proteinExistence type="predicted"/>
<dbReference type="SUPFAM" id="SSF51695">
    <property type="entry name" value="PLC-like phosphodiesterases"/>
    <property type="match status" value="1"/>
</dbReference>
<dbReference type="InterPro" id="IPR039559">
    <property type="entry name" value="AIM6_PI-PLC-like_dom"/>
</dbReference>
<dbReference type="EMBL" id="CP036318">
    <property type="protein sequence ID" value="QDV57225.1"/>
    <property type="molecule type" value="Genomic_DNA"/>
</dbReference>
<name>A0A518IVW8_9BACT</name>
<dbReference type="InterPro" id="IPR017946">
    <property type="entry name" value="PLC-like_Pdiesterase_TIM-brl"/>
</dbReference>
<dbReference type="PANTHER" id="PTHR31571:SF1">
    <property type="entry name" value="ALTERED INHERITANCE OF MITOCHONDRIA PROTEIN 6"/>
    <property type="match status" value="1"/>
</dbReference>
<organism evidence="2 3">
    <name type="scientific">Rosistilla oblonga</name>
    <dbReference type="NCBI Taxonomy" id="2527990"/>
    <lineage>
        <taxon>Bacteria</taxon>
        <taxon>Pseudomonadati</taxon>
        <taxon>Planctomycetota</taxon>
        <taxon>Planctomycetia</taxon>
        <taxon>Pirellulales</taxon>
        <taxon>Pirellulaceae</taxon>
        <taxon>Rosistilla</taxon>
    </lineage>
</organism>
<dbReference type="Gene3D" id="3.20.20.190">
    <property type="entry name" value="Phosphatidylinositol (PI) phosphodiesterase"/>
    <property type="match status" value="1"/>
</dbReference>
<dbReference type="PANTHER" id="PTHR31571">
    <property type="entry name" value="ALTERED INHERITANCE OF MITOCHONDRIA PROTEIN 6"/>
    <property type="match status" value="1"/>
</dbReference>
<dbReference type="CDD" id="cd08577">
    <property type="entry name" value="PI-PLCc_GDPD_SF_unchar3"/>
    <property type="match status" value="1"/>
</dbReference>
<reference evidence="2 3" key="1">
    <citation type="submission" date="2019-02" db="EMBL/GenBank/DDBJ databases">
        <title>Deep-cultivation of Planctomycetes and their phenomic and genomic characterization uncovers novel biology.</title>
        <authorList>
            <person name="Wiegand S."/>
            <person name="Jogler M."/>
            <person name="Boedeker C."/>
            <person name="Pinto D."/>
            <person name="Vollmers J."/>
            <person name="Rivas-Marin E."/>
            <person name="Kohn T."/>
            <person name="Peeters S.H."/>
            <person name="Heuer A."/>
            <person name="Rast P."/>
            <person name="Oberbeckmann S."/>
            <person name="Bunk B."/>
            <person name="Jeske O."/>
            <person name="Meyerdierks A."/>
            <person name="Storesund J.E."/>
            <person name="Kallscheuer N."/>
            <person name="Luecker S."/>
            <person name="Lage O.M."/>
            <person name="Pohl T."/>
            <person name="Merkel B.J."/>
            <person name="Hornburger P."/>
            <person name="Mueller R.-W."/>
            <person name="Bruemmer F."/>
            <person name="Labrenz M."/>
            <person name="Spormann A.M."/>
            <person name="Op den Camp H."/>
            <person name="Overmann J."/>
            <person name="Amann R."/>
            <person name="Jetten M.S.M."/>
            <person name="Mascher T."/>
            <person name="Medema M.H."/>
            <person name="Devos D.P."/>
            <person name="Kaster A.-K."/>
            <person name="Ovreas L."/>
            <person name="Rohde M."/>
            <person name="Galperin M.Y."/>
            <person name="Jogler C."/>
        </authorList>
    </citation>
    <scope>NUCLEOTIDE SEQUENCE [LARGE SCALE GENOMIC DNA]</scope>
    <source>
        <strain evidence="2 3">Mal33</strain>
    </source>
</reference>
<dbReference type="AlphaFoldDB" id="A0A518IVW8"/>
<dbReference type="GO" id="GO:0008081">
    <property type="term" value="F:phosphoric diester hydrolase activity"/>
    <property type="evidence" value="ECO:0007669"/>
    <property type="project" value="InterPro"/>
</dbReference>
<protein>
    <recommendedName>
        <fullName evidence="1">Altered inheritance of mitochondria protein 6</fullName>
    </recommendedName>
</protein>
<accession>A0A518IVW8</accession>
<keyword evidence="3" id="KW-1185">Reference proteome</keyword>
<dbReference type="Proteomes" id="UP000316770">
    <property type="component" value="Chromosome"/>
</dbReference>
<evidence type="ECO:0000313" key="3">
    <source>
        <dbReference type="Proteomes" id="UP000316770"/>
    </source>
</evidence>
<sequence length="291" mass="32047">MTNNTTVSPLRFRGNSRLLVPAIAAAHLAGLLLLVGSVMLQIANADQPATEIEPLRQAHAHNDYLHTRPLLDALDHGFCSVEADVFLVDGELLVAHSRSELSPDRTLKRLYLDPLRERVQRGGGRVYPGGPVVTLLIDFKADGAATYAALDNLLSQYHDVFSVVRNGQRIEKAVNVVISGDRPFAAVASDEERFAGLDGRLSDLDSDMPAHLMPMISDRWGKHFKWRGEGEMSGEEQAKLAAIVAKAHAKERVLRFWAIPDTPRSWRAMQSAGVDLINTDDLKGLSQMLQE</sequence>
<dbReference type="GO" id="GO:0006629">
    <property type="term" value="P:lipid metabolic process"/>
    <property type="evidence" value="ECO:0007669"/>
    <property type="project" value="InterPro"/>
</dbReference>
<dbReference type="InterPro" id="IPR051236">
    <property type="entry name" value="HAT_RTT109-like"/>
</dbReference>
<evidence type="ECO:0000313" key="2">
    <source>
        <dbReference type="EMBL" id="QDV57225.1"/>
    </source>
</evidence>
<evidence type="ECO:0000256" key="1">
    <source>
        <dbReference type="ARBA" id="ARBA00014286"/>
    </source>
</evidence>
<gene>
    <name evidence="2" type="ORF">Mal33_32290</name>
</gene>